<evidence type="ECO:0000313" key="1">
    <source>
        <dbReference type="EMBL" id="SET27854.1"/>
    </source>
</evidence>
<dbReference type="Proteomes" id="UP000198507">
    <property type="component" value="Unassembled WGS sequence"/>
</dbReference>
<dbReference type="OrthoDB" id="4828421at2"/>
<dbReference type="RefSeq" id="WP_091442894.1">
    <property type="nucleotide sequence ID" value="NZ_FOIE01000003.1"/>
</dbReference>
<accession>A0A1I0D6M3</accession>
<organism evidence="1 2">
    <name type="scientific">Geodermatophilus poikilotrophus</name>
    <dbReference type="NCBI Taxonomy" id="1333667"/>
    <lineage>
        <taxon>Bacteria</taxon>
        <taxon>Bacillati</taxon>
        <taxon>Actinomycetota</taxon>
        <taxon>Actinomycetes</taxon>
        <taxon>Geodermatophilales</taxon>
        <taxon>Geodermatophilaceae</taxon>
        <taxon>Geodermatophilus</taxon>
    </lineage>
</organism>
<evidence type="ECO:0000313" key="2">
    <source>
        <dbReference type="Proteomes" id="UP000198507"/>
    </source>
</evidence>
<sequence>MTETTRDRSSDPSRYEIRISGRLAPRWVAWFDGMTLTTAGDGTTVLAGPVADQAALHGVLARIRDLGLPLVSVTRLDADPPRSSSRPR</sequence>
<gene>
    <name evidence="1" type="ORF">SAMN04488546_1956</name>
</gene>
<dbReference type="AlphaFoldDB" id="A0A1I0D6M3"/>
<dbReference type="EMBL" id="FOIE01000003">
    <property type="protein sequence ID" value="SET27854.1"/>
    <property type="molecule type" value="Genomic_DNA"/>
</dbReference>
<proteinExistence type="predicted"/>
<reference evidence="2" key="1">
    <citation type="submission" date="2016-10" db="EMBL/GenBank/DDBJ databases">
        <authorList>
            <person name="Varghese N."/>
            <person name="Submissions S."/>
        </authorList>
    </citation>
    <scope>NUCLEOTIDE SEQUENCE [LARGE SCALE GENOMIC DNA]</scope>
    <source>
        <strain evidence="2">DSM 44209</strain>
    </source>
</reference>
<name>A0A1I0D6M3_9ACTN</name>
<protein>
    <submittedName>
        <fullName evidence="1">Uncharacterized protein</fullName>
    </submittedName>
</protein>
<keyword evidence="2" id="KW-1185">Reference proteome</keyword>